<protein>
    <submittedName>
        <fullName evidence="1">Uncharacterized protein</fullName>
    </submittedName>
</protein>
<dbReference type="EMBL" id="UOGL01000144">
    <property type="protein sequence ID" value="VAX37862.1"/>
    <property type="molecule type" value="Genomic_DNA"/>
</dbReference>
<name>A0A3B1DAU1_9ZZZZ</name>
<dbReference type="AlphaFoldDB" id="A0A3B1DAU1"/>
<sequence>RGIWDGDLLPEVIIGNGETFSGTTLNLNLMQLGESESGQSWLSRTLELRDQYGPFKLAYLEAMVRVSDWLGSKKGDDQNDK</sequence>
<organism evidence="1">
    <name type="scientific">hydrothermal vent metagenome</name>
    <dbReference type="NCBI Taxonomy" id="652676"/>
    <lineage>
        <taxon>unclassified sequences</taxon>
        <taxon>metagenomes</taxon>
        <taxon>ecological metagenomes</taxon>
    </lineage>
</organism>
<reference evidence="1" key="1">
    <citation type="submission" date="2018-06" db="EMBL/GenBank/DDBJ databases">
        <authorList>
            <person name="Zhirakovskaya E."/>
        </authorList>
    </citation>
    <scope>NUCLEOTIDE SEQUENCE</scope>
</reference>
<gene>
    <name evidence="1" type="ORF">MNBD_PLANCTO02-2956</name>
</gene>
<feature type="non-terminal residue" evidence="1">
    <location>
        <position position="1"/>
    </location>
</feature>
<evidence type="ECO:0000313" key="1">
    <source>
        <dbReference type="EMBL" id="VAX37862.1"/>
    </source>
</evidence>
<proteinExistence type="predicted"/>
<accession>A0A3B1DAU1</accession>